<dbReference type="InterPro" id="IPR011009">
    <property type="entry name" value="Kinase-like_dom_sf"/>
</dbReference>
<comment type="similarity">
    <text evidence="2">Belongs to the protein kinase superfamily. AGC Ser/Thr protein kinase family.</text>
</comment>
<evidence type="ECO:0000259" key="15">
    <source>
        <dbReference type="PROSITE" id="PS51285"/>
    </source>
</evidence>
<dbReference type="SMART" id="SM00220">
    <property type="entry name" value="S_TKc"/>
    <property type="match status" value="1"/>
</dbReference>
<organism evidence="16 17">
    <name type="scientific">Geococcyx californianus</name>
    <name type="common">Greater roadrunner</name>
    <name type="synonym">Saurothera californiana</name>
    <dbReference type="NCBI Taxonomy" id="8947"/>
    <lineage>
        <taxon>Eukaryota</taxon>
        <taxon>Metazoa</taxon>
        <taxon>Chordata</taxon>
        <taxon>Craniata</taxon>
        <taxon>Vertebrata</taxon>
        <taxon>Euteleostomi</taxon>
        <taxon>Archelosauria</taxon>
        <taxon>Archosauria</taxon>
        <taxon>Dinosauria</taxon>
        <taxon>Saurischia</taxon>
        <taxon>Theropoda</taxon>
        <taxon>Coelurosauria</taxon>
        <taxon>Aves</taxon>
        <taxon>Neognathae</taxon>
        <taxon>Neoaves</taxon>
        <taxon>Otidimorphae</taxon>
        <taxon>Cuculiformes</taxon>
        <taxon>Neomorphidae</taxon>
        <taxon>Geococcyx</taxon>
    </lineage>
</organism>
<evidence type="ECO:0000313" key="16">
    <source>
        <dbReference type="EMBL" id="NWH63704.1"/>
    </source>
</evidence>
<comment type="catalytic activity">
    <reaction evidence="12">
        <text>L-seryl-[protein] + ATP = O-phospho-L-seryl-[protein] + ADP + H(+)</text>
        <dbReference type="Rhea" id="RHEA:17989"/>
        <dbReference type="Rhea" id="RHEA-COMP:9863"/>
        <dbReference type="Rhea" id="RHEA-COMP:11604"/>
        <dbReference type="ChEBI" id="CHEBI:15378"/>
        <dbReference type="ChEBI" id="CHEBI:29999"/>
        <dbReference type="ChEBI" id="CHEBI:30616"/>
        <dbReference type="ChEBI" id="CHEBI:83421"/>
        <dbReference type="ChEBI" id="CHEBI:456216"/>
        <dbReference type="EC" id="2.7.11.1"/>
    </reaction>
</comment>
<evidence type="ECO:0000256" key="3">
    <source>
        <dbReference type="ARBA" id="ARBA00012513"/>
    </source>
</evidence>
<dbReference type="SUPFAM" id="SSF56112">
    <property type="entry name" value="Protein kinase-like (PK-like)"/>
    <property type="match status" value="1"/>
</dbReference>
<dbReference type="FunFam" id="1.10.510.10:FF:000086">
    <property type="entry name" value="Non-specific serine/threonine protein kinase"/>
    <property type="match status" value="1"/>
</dbReference>
<dbReference type="AlphaFoldDB" id="A0A7K4JEH2"/>
<dbReference type="EC" id="2.7.11.1" evidence="3"/>
<protein>
    <recommendedName>
        <fullName evidence="3">non-specific serine/threonine protein kinase</fullName>
        <ecNumber evidence="3">2.7.11.1</ecNumber>
    </recommendedName>
</protein>
<keyword evidence="9 16" id="KW-0418">Kinase</keyword>
<evidence type="ECO:0000256" key="6">
    <source>
        <dbReference type="ARBA" id="ARBA00022553"/>
    </source>
</evidence>
<dbReference type="InterPro" id="IPR000961">
    <property type="entry name" value="AGC-kinase_C"/>
</dbReference>
<dbReference type="PROSITE" id="PS00108">
    <property type="entry name" value="PROTEIN_KINASE_ST"/>
    <property type="match status" value="1"/>
</dbReference>
<keyword evidence="13" id="KW-0812">Transmembrane</keyword>
<dbReference type="PANTHER" id="PTHR22988:SF76">
    <property type="entry name" value="CHROMOSOME UNDETERMINED SCAFFOLD_135, WHOLE GENOME SHOTGUN SEQUENCE"/>
    <property type="match status" value="1"/>
</dbReference>
<feature type="domain" description="Protein kinase" evidence="14">
    <location>
        <begin position="1"/>
        <end position="308"/>
    </location>
</feature>
<feature type="non-terminal residue" evidence="16">
    <location>
        <position position="1"/>
    </location>
</feature>
<evidence type="ECO:0000256" key="1">
    <source>
        <dbReference type="ARBA" id="ARBA00004496"/>
    </source>
</evidence>
<dbReference type="InterPro" id="IPR008271">
    <property type="entry name" value="Ser/Thr_kinase_AS"/>
</dbReference>
<evidence type="ECO:0000256" key="2">
    <source>
        <dbReference type="ARBA" id="ARBA00009903"/>
    </source>
</evidence>
<evidence type="ECO:0000256" key="13">
    <source>
        <dbReference type="SAM" id="Phobius"/>
    </source>
</evidence>
<dbReference type="Pfam" id="PF00069">
    <property type="entry name" value="Pkinase"/>
    <property type="match status" value="1"/>
</dbReference>
<dbReference type="GO" id="GO:0031032">
    <property type="term" value="P:actomyosin structure organization"/>
    <property type="evidence" value="ECO:0007669"/>
    <property type="project" value="TreeGrafter"/>
</dbReference>
<evidence type="ECO:0000256" key="7">
    <source>
        <dbReference type="ARBA" id="ARBA00022679"/>
    </source>
</evidence>
<comment type="caution">
    <text evidence="16">The sequence shown here is derived from an EMBL/GenBank/DDBJ whole genome shotgun (WGS) entry which is preliminary data.</text>
</comment>
<dbReference type="GO" id="GO:0005524">
    <property type="term" value="F:ATP binding"/>
    <property type="evidence" value="ECO:0007669"/>
    <property type="project" value="UniProtKB-KW"/>
</dbReference>
<keyword evidence="8" id="KW-0547">Nucleotide-binding</keyword>
<keyword evidence="13" id="KW-1133">Transmembrane helix</keyword>
<evidence type="ECO:0000256" key="11">
    <source>
        <dbReference type="ARBA" id="ARBA00047899"/>
    </source>
</evidence>
<keyword evidence="4" id="KW-0963">Cytoplasm</keyword>
<dbReference type="InterPro" id="IPR000719">
    <property type="entry name" value="Prot_kinase_dom"/>
</dbReference>
<evidence type="ECO:0000313" key="17">
    <source>
        <dbReference type="Proteomes" id="UP000531151"/>
    </source>
</evidence>
<feature type="domain" description="AGC-kinase C-terminal" evidence="15">
    <location>
        <begin position="309"/>
        <end position="352"/>
    </location>
</feature>
<feature type="non-terminal residue" evidence="16">
    <location>
        <position position="352"/>
    </location>
</feature>
<dbReference type="FunFam" id="1.10.510.10:FF:000057">
    <property type="entry name" value="Non-specific serine/threonine protein kinase"/>
    <property type="match status" value="1"/>
</dbReference>
<evidence type="ECO:0000256" key="4">
    <source>
        <dbReference type="ARBA" id="ARBA00022490"/>
    </source>
</evidence>
<evidence type="ECO:0000256" key="8">
    <source>
        <dbReference type="ARBA" id="ARBA00022741"/>
    </source>
</evidence>
<accession>A0A7K4JEH2</accession>
<name>A0A7K4JEH2_GEOCA</name>
<evidence type="ECO:0000259" key="14">
    <source>
        <dbReference type="PROSITE" id="PS50011"/>
    </source>
</evidence>
<keyword evidence="5" id="KW-0723">Serine/threonine-protein kinase</keyword>
<keyword evidence="13" id="KW-0472">Membrane</keyword>
<sequence>QVRLVQKKDTGHIYAMKILRKADMLEKEQVAHIRAERDILVEADGAWVVKMFYSFQDKRNLYLIMEFLPGGDMMTLLMKKDTLSEEETQFYISETVLAIDAIHQLGFIHRDIKPDNLLLDAKACNGHVKLSDFGLCTGLKKAHRTEFYRNLTHNPPSDFSFQNMNSKRKAETWKKNRRQLAYSTVGTPDYIAPEVFMQTGYNKLCDWWSLGVIMYEMLIGYPPFCSETPQETYRKVMNWKETLVFPPEVPISEKAKDLILRSFHLVLPLSAFIVTFFFFFFSLFTFCTDSENRIGSNGVEEIKSHPFFEGVDWGHIRERPAAIPIEIKSIDDTSNFDEFPESDILQPGENAI</sequence>
<feature type="transmembrane region" description="Helical" evidence="13">
    <location>
        <begin position="265"/>
        <end position="286"/>
    </location>
</feature>
<dbReference type="OrthoDB" id="3638488at2759"/>
<proteinExistence type="inferred from homology"/>
<keyword evidence="17" id="KW-1185">Reference proteome</keyword>
<gene>
    <name evidence="16" type="primary">Stk38l</name>
    <name evidence="16" type="ORF">GEOCAL_R08804</name>
</gene>
<comment type="catalytic activity">
    <reaction evidence="11">
        <text>L-threonyl-[protein] + ATP = O-phospho-L-threonyl-[protein] + ADP + H(+)</text>
        <dbReference type="Rhea" id="RHEA:46608"/>
        <dbReference type="Rhea" id="RHEA-COMP:11060"/>
        <dbReference type="Rhea" id="RHEA-COMP:11605"/>
        <dbReference type="ChEBI" id="CHEBI:15378"/>
        <dbReference type="ChEBI" id="CHEBI:30013"/>
        <dbReference type="ChEBI" id="CHEBI:30616"/>
        <dbReference type="ChEBI" id="CHEBI:61977"/>
        <dbReference type="ChEBI" id="CHEBI:456216"/>
        <dbReference type="EC" id="2.7.11.1"/>
    </reaction>
</comment>
<keyword evidence="7" id="KW-0808">Transferase</keyword>
<dbReference type="InterPro" id="IPR050839">
    <property type="entry name" value="Rho-assoc_Ser/Thr_Kinase"/>
</dbReference>
<keyword evidence="10" id="KW-0067">ATP-binding</keyword>
<dbReference type="GO" id="GO:0005856">
    <property type="term" value="C:cytoskeleton"/>
    <property type="evidence" value="ECO:0007669"/>
    <property type="project" value="TreeGrafter"/>
</dbReference>
<dbReference type="GO" id="GO:0004674">
    <property type="term" value="F:protein serine/threonine kinase activity"/>
    <property type="evidence" value="ECO:0007669"/>
    <property type="project" value="UniProtKB-KW"/>
</dbReference>
<reference evidence="16 17" key="1">
    <citation type="submission" date="2019-09" db="EMBL/GenBank/DDBJ databases">
        <title>Bird 10,000 Genomes (B10K) Project - Family phase.</title>
        <authorList>
            <person name="Zhang G."/>
        </authorList>
    </citation>
    <scope>NUCLEOTIDE SEQUENCE [LARGE SCALE GENOMIC DNA]</scope>
    <source>
        <strain evidence="16">B10K-CU-031-07</strain>
        <tissue evidence="16">Muscle</tissue>
    </source>
</reference>
<dbReference type="PROSITE" id="PS51285">
    <property type="entry name" value="AGC_KINASE_CTER"/>
    <property type="match status" value="1"/>
</dbReference>
<comment type="subcellular location">
    <subcellularLocation>
        <location evidence="1">Cytoplasm</location>
    </subcellularLocation>
</comment>
<dbReference type="PANTHER" id="PTHR22988">
    <property type="entry name" value="MYOTONIC DYSTROPHY S/T KINASE-RELATED"/>
    <property type="match status" value="1"/>
</dbReference>
<dbReference type="PROSITE" id="PS50011">
    <property type="entry name" value="PROTEIN_KINASE_DOM"/>
    <property type="match status" value="1"/>
</dbReference>
<evidence type="ECO:0000256" key="12">
    <source>
        <dbReference type="ARBA" id="ARBA00048679"/>
    </source>
</evidence>
<evidence type="ECO:0000256" key="5">
    <source>
        <dbReference type="ARBA" id="ARBA00022527"/>
    </source>
</evidence>
<dbReference type="EMBL" id="VWPV01022828">
    <property type="protein sequence ID" value="NWH63704.1"/>
    <property type="molecule type" value="Genomic_DNA"/>
</dbReference>
<dbReference type="Gene3D" id="1.10.510.10">
    <property type="entry name" value="Transferase(Phosphotransferase) domain 1"/>
    <property type="match status" value="3"/>
</dbReference>
<evidence type="ECO:0000256" key="9">
    <source>
        <dbReference type="ARBA" id="ARBA00022777"/>
    </source>
</evidence>
<dbReference type="GO" id="GO:0005737">
    <property type="term" value="C:cytoplasm"/>
    <property type="evidence" value="ECO:0007669"/>
    <property type="project" value="UniProtKB-SubCell"/>
</dbReference>
<dbReference type="Proteomes" id="UP000531151">
    <property type="component" value="Unassembled WGS sequence"/>
</dbReference>
<dbReference type="Gene3D" id="3.30.200.20">
    <property type="entry name" value="Phosphorylase Kinase, domain 1"/>
    <property type="match status" value="1"/>
</dbReference>
<keyword evidence="6" id="KW-0597">Phosphoprotein</keyword>
<evidence type="ECO:0000256" key="10">
    <source>
        <dbReference type="ARBA" id="ARBA00022840"/>
    </source>
</evidence>